<dbReference type="EMBL" id="LRGB01002866">
    <property type="protein sequence ID" value="KZS05698.1"/>
    <property type="molecule type" value="Genomic_DNA"/>
</dbReference>
<name>A0A164N6Y6_9CRUS</name>
<dbReference type="Proteomes" id="UP000076858">
    <property type="component" value="Unassembled WGS sequence"/>
</dbReference>
<evidence type="ECO:0000256" key="1">
    <source>
        <dbReference type="SAM" id="MobiDB-lite"/>
    </source>
</evidence>
<proteinExistence type="predicted"/>
<evidence type="ECO:0000313" key="2">
    <source>
        <dbReference type="EMBL" id="KZS05698.1"/>
    </source>
</evidence>
<reference evidence="2 3" key="1">
    <citation type="submission" date="2016-03" db="EMBL/GenBank/DDBJ databases">
        <title>EvidentialGene: Evidence-directed Construction of Genes on Genomes.</title>
        <authorList>
            <person name="Gilbert D.G."/>
            <person name="Choi J.-H."/>
            <person name="Mockaitis K."/>
            <person name="Colbourne J."/>
            <person name="Pfrender M."/>
        </authorList>
    </citation>
    <scope>NUCLEOTIDE SEQUENCE [LARGE SCALE GENOMIC DNA]</scope>
    <source>
        <strain evidence="2 3">Xinb3</strain>
        <tissue evidence="2">Complete organism</tissue>
    </source>
</reference>
<feature type="compositionally biased region" description="Polar residues" evidence="1">
    <location>
        <begin position="1"/>
        <end position="10"/>
    </location>
</feature>
<evidence type="ECO:0000313" key="3">
    <source>
        <dbReference type="Proteomes" id="UP000076858"/>
    </source>
</evidence>
<organism evidence="2 3">
    <name type="scientific">Daphnia magna</name>
    <dbReference type="NCBI Taxonomy" id="35525"/>
    <lineage>
        <taxon>Eukaryota</taxon>
        <taxon>Metazoa</taxon>
        <taxon>Ecdysozoa</taxon>
        <taxon>Arthropoda</taxon>
        <taxon>Crustacea</taxon>
        <taxon>Branchiopoda</taxon>
        <taxon>Diplostraca</taxon>
        <taxon>Cladocera</taxon>
        <taxon>Anomopoda</taxon>
        <taxon>Daphniidae</taxon>
        <taxon>Daphnia</taxon>
    </lineage>
</organism>
<comment type="caution">
    <text evidence="2">The sequence shown here is derived from an EMBL/GenBank/DDBJ whole genome shotgun (WGS) entry which is preliminary data.</text>
</comment>
<accession>A0A164N6Y6</accession>
<feature type="region of interest" description="Disordered" evidence="1">
    <location>
        <begin position="1"/>
        <end position="22"/>
    </location>
</feature>
<sequence>MVWSNSSAHTKTSRRRRRQVGGDENDMFALCPISWEKQESLRERAVSASAALASI</sequence>
<protein>
    <submittedName>
        <fullName evidence="2">Uncharacterized protein</fullName>
    </submittedName>
</protein>
<keyword evidence="3" id="KW-1185">Reference proteome</keyword>
<dbReference type="AlphaFoldDB" id="A0A164N6Y6"/>
<gene>
    <name evidence="2" type="ORF">APZ42_031061</name>
</gene>